<sequence length="268" mass="29011">MKFLEVENLTISFNNKVVVNKVSFNVAAGERLGVIGESGSGKTLIALAIIGLLPEAATVTGSVRLAGEELLALNDQQMSAFRGNQLAMVFQEPLTALNPLMRVGKQIAQPLRNHNNFSIKAGIARAVELCIAVGMPDPEHIVRAYPHQLSGGQRQRIGLAIAIACSPKLLIVDEPTTALDVTVQKEVLQTINDLVRQQGSSLIFISHDLPVVSTMAEDIAVLRNGELVEHANFSALFNNPQHEYSKKLVDLARASEKDFSYFTKGSTS</sequence>
<keyword evidence="3" id="KW-1003">Cell membrane</keyword>
<comment type="subcellular location">
    <subcellularLocation>
        <location evidence="1">Cell membrane</location>
        <topology evidence="1">Peripheral membrane protein</topology>
    </subcellularLocation>
</comment>
<dbReference type="GO" id="GO:0016887">
    <property type="term" value="F:ATP hydrolysis activity"/>
    <property type="evidence" value="ECO:0007669"/>
    <property type="project" value="InterPro"/>
</dbReference>
<dbReference type="CDD" id="cd03257">
    <property type="entry name" value="ABC_NikE_OppD_transporters"/>
    <property type="match status" value="1"/>
</dbReference>
<proteinExistence type="predicted"/>
<dbReference type="Pfam" id="PF00005">
    <property type="entry name" value="ABC_tran"/>
    <property type="match status" value="1"/>
</dbReference>
<dbReference type="InterPro" id="IPR003593">
    <property type="entry name" value="AAA+_ATPase"/>
</dbReference>
<feature type="domain" description="ABC transporter" evidence="7">
    <location>
        <begin position="4"/>
        <end position="249"/>
    </location>
</feature>
<evidence type="ECO:0000256" key="3">
    <source>
        <dbReference type="ARBA" id="ARBA00022475"/>
    </source>
</evidence>
<evidence type="ECO:0000256" key="5">
    <source>
        <dbReference type="ARBA" id="ARBA00022840"/>
    </source>
</evidence>
<keyword evidence="2" id="KW-0813">Transport</keyword>
<name>A0A6J6UK27_9ZZZZ</name>
<dbReference type="PROSITE" id="PS00211">
    <property type="entry name" value="ABC_TRANSPORTER_1"/>
    <property type="match status" value="1"/>
</dbReference>
<evidence type="ECO:0000256" key="1">
    <source>
        <dbReference type="ARBA" id="ARBA00004202"/>
    </source>
</evidence>
<dbReference type="GO" id="GO:0005524">
    <property type="term" value="F:ATP binding"/>
    <property type="evidence" value="ECO:0007669"/>
    <property type="project" value="UniProtKB-KW"/>
</dbReference>
<dbReference type="InterPro" id="IPR050388">
    <property type="entry name" value="ABC_Ni/Peptide_Import"/>
</dbReference>
<evidence type="ECO:0000256" key="4">
    <source>
        <dbReference type="ARBA" id="ARBA00022741"/>
    </source>
</evidence>
<dbReference type="AlphaFoldDB" id="A0A6J6UK27"/>
<protein>
    <submittedName>
        <fullName evidence="8">Unannotated protein</fullName>
    </submittedName>
</protein>
<evidence type="ECO:0000259" key="7">
    <source>
        <dbReference type="PROSITE" id="PS50893"/>
    </source>
</evidence>
<dbReference type="InterPro" id="IPR003439">
    <property type="entry name" value="ABC_transporter-like_ATP-bd"/>
</dbReference>
<dbReference type="SMART" id="SM00382">
    <property type="entry name" value="AAA"/>
    <property type="match status" value="1"/>
</dbReference>
<dbReference type="InterPro" id="IPR027417">
    <property type="entry name" value="P-loop_NTPase"/>
</dbReference>
<dbReference type="PROSITE" id="PS50893">
    <property type="entry name" value="ABC_TRANSPORTER_2"/>
    <property type="match status" value="1"/>
</dbReference>
<dbReference type="GO" id="GO:0005886">
    <property type="term" value="C:plasma membrane"/>
    <property type="evidence" value="ECO:0007669"/>
    <property type="project" value="UniProtKB-SubCell"/>
</dbReference>
<organism evidence="8">
    <name type="scientific">freshwater metagenome</name>
    <dbReference type="NCBI Taxonomy" id="449393"/>
    <lineage>
        <taxon>unclassified sequences</taxon>
        <taxon>metagenomes</taxon>
        <taxon>ecological metagenomes</taxon>
    </lineage>
</organism>
<evidence type="ECO:0000256" key="2">
    <source>
        <dbReference type="ARBA" id="ARBA00022448"/>
    </source>
</evidence>
<evidence type="ECO:0000313" key="8">
    <source>
        <dbReference type="EMBL" id="CAB4760291.1"/>
    </source>
</evidence>
<gene>
    <name evidence="8" type="ORF">UFOPK2855_00630</name>
</gene>
<keyword evidence="4" id="KW-0547">Nucleotide-binding</keyword>
<keyword evidence="5" id="KW-0067">ATP-binding</keyword>
<dbReference type="PANTHER" id="PTHR43297">
    <property type="entry name" value="OLIGOPEPTIDE TRANSPORT ATP-BINDING PROTEIN APPD"/>
    <property type="match status" value="1"/>
</dbReference>
<dbReference type="PANTHER" id="PTHR43297:SF2">
    <property type="entry name" value="DIPEPTIDE TRANSPORT ATP-BINDING PROTEIN DPPD"/>
    <property type="match status" value="1"/>
</dbReference>
<accession>A0A6J6UK27</accession>
<reference evidence="8" key="1">
    <citation type="submission" date="2020-05" db="EMBL/GenBank/DDBJ databases">
        <authorList>
            <person name="Chiriac C."/>
            <person name="Salcher M."/>
            <person name="Ghai R."/>
            <person name="Kavagutti S V."/>
        </authorList>
    </citation>
    <scope>NUCLEOTIDE SEQUENCE</scope>
</reference>
<dbReference type="InterPro" id="IPR017871">
    <property type="entry name" value="ABC_transporter-like_CS"/>
</dbReference>
<dbReference type="Gene3D" id="3.40.50.300">
    <property type="entry name" value="P-loop containing nucleotide triphosphate hydrolases"/>
    <property type="match status" value="1"/>
</dbReference>
<keyword evidence="6" id="KW-0472">Membrane</keyword>
<evidence type="ECO:0000256" key="6">
    <source>
        <dbReference type="ARBA" id="ARBA00023136"/>
    </source>
</evidence>
<dbReference type="SUPFAM" id="SSF52540">
    <property type="entry name" value="P-loop containing nucleoside triphosphate hydrolases"/>
    <property type="match status" value="1"/>
</dbReference>
<dbReference type="EMBL" id="CAEZZK010000106">
    <property type="protein sequence ID" value="CAB4760291.1"/>
    <property type="molecule type" value="Genomic_DNA"/>
</dbReference>